<dbReference type="EMBL" id="AF478169">
    <property type="protein sequence ID" value="AAM22151.1"/>
    <property type="molecule type" value="Genomic_DNA"/>
</dbReference>
<dbReference type="OrthoDB" id="25096at10239"/>
<sequence length="234" mass="27463">MVPNMVIAVTMKGKQITFTFILWICAGAIIFILSFTLGLFALYKKVTQSKIGYFVFPHTDDVGLKKPQNMTWNESIYLGHIIDIPKEFELPIINAEPYFLKGEIPEFHPCQQCVRRDASFLYDDFCYYFTPEVHTFEACFFICARFSKCYWFYAPQQKDDPIIRRNMKPNDQLWVGIFKRSPDSQWETLDNRTNSYVWDVHGSYCAYVTQDSTSPRSYFNCQSKKYCLCAGYSH</sequence>
<dbReference type="Pfam" id="PF00059">
    <property type="entry name" value="Lectin_C"/>
    <property type="match status" value="1"/>
</dbReference>
<dbReference type="Gene3D" id="3.10.100.10">
    <property type="entry name" value="Mannose-Binding Protein A, subunit A"/>
    <property type="match status" value="1"/>
</dbReference>
<dbReference type="GeneID" id="37616198"/>
<evidence type="ECO:0000313" key="3">
    <source>
        <dbReference type="EMBL" id="AAM22151.1"/>
    </source>
</evidence>
<reference evidence="3 4" key="1">
    <citation type="journal article" date="1999" name="J. Gen. Virol.">
        <title>Detection of two novel porcine herpesviruses with high similarity to gammaherpesviruses.</title>
        <authorList>
            <person name="Ehlers B."/>
            <person name="Ulrich S."/>
            <person name="Goltz M."/>
        </authorList>
    </citation>
    <scope>NUCLEOTIDE SEQUENCE [LARGE SCALE GENOMIC DNA]</scope>
    <source>
        <strain evidence="3">Sample #56</strain>
    </source>
</reference>
<keyword evidence="4" id="KW-1185">Reference proteome</keyword>
<keyword evidence="1" id="KW-0472">Membrane</keyword>
<reference evidence="3 4" key="2">
    <citation type="journal article" date="1999" name="J. Gen. Virol.">
        <title>Characterization of the DNA polymerase loci of the novel porcine lymphotropic herpesviruses 1 and 2 in domestic and feral pigs.</title>
        <authorList>
            <person name="Ulrich S."/>
            <person name="Goltz M."/>
            <person name="Ehlers B."/>
        </authorList>
    </citation>
    <scope>NUCLEOTIDE SEQUENCE [LARGE SCALE GENOMIC DNA]</scope>
    <source>
        <strain evidence="3">Sample #56</strain>
    </source>
</reference>
<reference evidence="3 4" key="4">
    <citation type="journal article" date="2007" name="J. Virol.">
        <title>Identification of novel rodent herpesviruses, including the first gammaherpesvirus of Mus musculus.</title>
        <authorList>
            <person name="Ehlers B."/>
            <person name="Kuchler J."/>
            <person name="Yasmum N."/>
            <person name="Dural G."/>
            <person name="Voigt S."/>
            <person name="Schmidt-Chanasit J."/>
            <person name="Jakel T."/>
            <person name="Matuschka F.R."/>
            <person name="Richter D."/>
            <person name="Essbauer S."/>
            <person name="Hughes D.J."/>
            <person name="Summers C."/>
            <person name="Bennett M."/>
            <person name="Stewart J.P."/>
            <person name="Ulrich R.G."/>
        </authorList>
    </citation>
    <scope>NUCLEOTIDE SEQUENCE [LARGE SCALE GENOMIC DNA]</scope>
    <source>
        <strain evidence="3">Sample #56</strain>
    </source>
</reference>
<dbReference type="SUPFAM" id="SSF56436">
    <property type="entry name" value="C-type lectin-like"/>
    <property type="match status" value="1"/>
</dbReference>
<proteinExistence type="predicted"/>
<keyword evidence="1" id="KW-0812">Transmembrane</keyword>
<accession>Q8JJP7</accession>
<feature type="transmembrane region" description="Helical" evidence="1">
    <location>
        <begin position="20"/>
        <end position="43"/>
    </location>
</feature>
<dbReference type="RefSeq" id="YP_009505377.1">
    <property type="nucleotide sequence ID" value="NC_038264.1"/>
</dbReference>
<evidence type="ECO:0000259" key="2">
    <source>
        <dbReference type="Pfam" id="PF00059"/>
    </source>
</evidence>
<keyword evidence="1" id="KW-1133">Transmembrane helix</keyword>
<evidence type="ECO:0000313" key="4">
    <source>
        <dbReference type="Proteomes" id="UP000243075"/>
    </source>
</evidence>
<feature type="domain" description="C-type lectin" evidence="2">
    <location>
        <begin position="134"/>
        <end position="229"/>
    </location>
</feature>
<reference evidence="3 4" key="3">
    <citation type="journal article" date="2002" name="Virology">
        <title>Sequence analysis of the genome of porcine lymphotropic herpesvirus 1 and gene expression during posttransplant lymphoproliferative disease of pigs.</title>
        <authorList>
            <person name="Goltz M."/>
            <person name="Ericsson T."/>
            <person name="Patience C."/>
            <person name="Huang C.A."/>
            <person name="Noack S."/>
            <person name="Sachs D.H."/>
            <person name="Ehlers B."/>
        </authorList>
    </citation>
    <scope>NUCLEOTIDE SEQUENCE [LARGE SCALE GENOMIC DNA]</scope>
    <source>
        <strain evidence="3">Sample #56</strain>
    </source>
</reference>
<dbReference type="InterPro" id="IPR016186">
    <property type="entry name" value="C-type_lectin-like/link_sf"/>
</dbReference>
<dbReference type="Proteomes" id="UP000243075">
    <property type="component" value="Segment"/>
</dbReference>
<evidence type="ECO:0000256" key="1">
    <source>
        <dbReference type="SAM" id="Phobius"/>
    </source>
</evidence>
<dbReference type="InterPro" id="IPR001304">
    <property type="entry name" value="C-type_lectin-like"/>
</dbReference>
<dbReference type="InterPro" id="IPR016187">
    <property type="entry name" value="CTDL_fold"/>
</dbReference>
<protein>
    <recommendedName>
        <fullName evidence="2">C-type lectin domain-containing protein</fullName>
    </recommendedName>
</protein>
<dbReference type="KEGG" id="vg:37616198"/>
<name>Q8JJP7_9GAMA</name>
<organism evidence="3 4">
    <name type="scientific">Suid gammaherpesvirus 3</name>
    <dbReference type="NCBI Taxonomy" id="1960249"/>
    <lineage>
        <taxon>Viruses</taxon>
        <taxon>Duplodnaviria</taxon>
        <taxon>Heunggongvirae</taxon>
        <taxon>Peploviricota</taxon>
        <taxon>Herviviricetes</taxon>
        <taxon>Herpesvirales</taxon>
        <taxon>Orthoherpesviridae</taxon>
        <taxon>Gammaherpesvirinae</taxon>
        <taxon>Macavirus</taxon>
        <taxon>Macavirus suidgamma3</taxon>
    </lineage>
</organism>